<name>A0A4U0U4S8_9PEZI</name>
<feature type="compositionally biased region" description="Basic residues" evidence="1">
    <location>
        <begin position="380"/>
        <end position="390"/>
    </location>
</feature>
<feature type="region of interest" description="Disordered" evidence="1">
    <location>
        <begin position="131"/>
        <end position="390"/>
    </location>
</feature>
<feature type="compositionally biased region" description="Low complexity" evidence="1">
    <location>
        <begin position="350"/>
        <end position="361"/>
    </location>
</feature>
<feature type="compositionally biased region" description="Acidic residues" evidence="1">
    <location>
        <begin position="151"/>
        <end position="162"/>
    </location>
</feature>
<evidence type="ECO:0000313" key="3">
    <source>
        <dbReference type="Proteomes" id="UP000308549"/>
    </source>
</evidence>
<dbReference type="AlphaFoldDB" id="A0A4U0U4S8"/>
<gene>
    <name evidence="2" type="ORF">B0A50_03665</name>
</gene>
<feature type="compositionally biased region" description="Basic residues" evidence="1">
    <location>
        <begin position="227"/>
        <end position="237"/>
    </location>
</feature>
<evidence type="ECO:0000256" key="1">
    <source>
        <dbReference type="SAM" id="MobiDB-lite"/>
    </source>
</evidence>
<dbReference type="Proteomes" id="UP000308549">
    <property type="component" value="Unassembled WGS sequence"/>
</dbReference>
<evidence type="ECO:0000313" key="2">
    <source>
        <dbReference type="EMBL" id="TKA29155.1"/>
    </source>
</evidence>
<feature type="compositionally biased region" description="Basic and acidic residues" evidence="1">
    <location>
        <begin position="190"/>
        <end position="204"/>
    </location>
</feature>
<keyword evidence="3" id="KW-1185">Reference proteome</keyword>
<feature type="compositionally biased region" description="Basic and acidic residues" evidence="1">
    <location>
        <begin position="365"/>
        <end position="379"/>
    </location>
</feature>
<accession>A0A4U0U4S8</accession>
<dbReference type="OrthoDB" id="3650348at2759"/>
<feature type="compositionally biased region" description="Basic and acidic residues" evidence="1">
    <location>
        <begin position="216"/>
        <end position="226"/>
    </location>
</feature>
<feature type="compositionally biased region" description="Basic residues" evidence="1">
    <location>
        <begin position="310"/>
        <end position="320"/>
    </location>
</feature>
<organism evidence="2 3">
    <name type="scientific">Salinomyces thailandicus</name>
    <dbReference type="NCBI Taxonomy" id="706561"/>
    <lineage>
        <taxon>Eukaryota</taxon>
        <taxon>Fungi</taxon>
        <taxon>Dikarya</taxon>
        <taxon>Ascomycota</taxon>
        <taxon>Pezizomycotina</taxon>
        <taxon>Dothideomycetes</taxon>
        <taxon>Dothideomycetidae</taxon>
        <taxon>Mycosphaerellales</taxon>
        <taxon>Teratosphaeriaceae</taxon>
        <taxon>Salinomyces</taxon>
    </lineage>
</organism>
<reference evidence="2 3" key="1">
    <citation type="submission" date="2017-03" db="EMBL/GenBank/DDBJ databases">
        <title>Genomes of endolithic fungi from Antarctica.</title>
        <authorList>
            <person name="Coleine C."/>
            <person name="Masonjones S."/>
            <person name="Stajich J.E."/>
        </authorList>
    </citation>
    <scope>NUCLEOTIDE SEQUENCE [LARGE SCALE GENOMIC DNA]</scope>
    <source>
        <strain evidence="2 3">CCFEE 6315</strain>
    </source>
</reference>
<sequence>MAKPKRQKIPRESTAAYAASQPLFDALKTGTAKITDQKAHLTQARNCVRTLHVRLVNVNGTDDTERHNHYIDCAVKAWRAATETYSAVFEELANVTGADASEGREASKRHEEFKAMAVVAEAARKMAMDFKLAGPSPRPAPATGKRARSEDESESEDSDEEMHSDPSAVRSKPPGEQSASKVQKVAPVRIDSKGHKVLWERGADKPNVPFGTLDAGAKKEWKAEKARQKREKRKVQKRAPAFSAPAVSEPQDPTTDFGNDFVPLDAQPGSEPAATAAGKENHAPSVPGVEYEDVSAEVEARLKAKEERKRARKTEKKRKRESADSLLEPKPVEAVAGKPKRKKSKGDSVAGAAAQTSEAAAKSPGKRENGDVEMVERSEGRKKRKKSKEL</sequence>
<proteinExistence type="predicted"/>
<feature type="compositionally biased region" description="Basic and acidic residues" evidence="1">
    <location>
        <begin position="298"/>
        <end position="309"/>
    </location>
</feature>
<protein>
    <submittedName>
        <fullName evidence="2">Uncharacterized protein</fullName>
    </submittedName>
</protein>
<dbReference type="EMBL" id="NAJL01000015">
    <property type="protein sequence ID" value="TKA29155.1"/>
    <property type="molecule type" value="Genomic_DNA"/>
</dbReference>
<comment type="caution">
    <text evidence="2">The sequence shown here is derived from an EMBL/GenBank/DDBJ whole genome shotgun (WGS) entry which is preliminary data.</text>
</comment>